<dbReference type="EMBL" id="NHSD01000121">
    <property type="protein sequence ID" value="MBK5926354.1"/>
    <property type="molecule type" value="Genomic_DNA"/>
</dbReference>
<keyword evidence="2" id="KW-1185">Reference proteome</keyword>
<accession>A0A934WHZ0</accession>
<comment type="caution">
    <text evidence="1">The sequence shown here is derived from an EMBL/GenBank/DDBJ whole genome shotgun (WGS) entry which is preliminary data.</text>
</comment>
<dbReference type="InterPro" id="IPR010430">
    <property type="entry name" value="DUF1028"/>
</dbReference>
<reference evidence="1" key="2">
    <citation type="journal article" date="2020" name="Microorganisms">
        <title>Osmotic Adaptation and Compatible Solute Biosynthesis of Phototrophic Bacteria as Revealed from Genome Analyses.</title>
        <authorList>
            <person name="Imhoff J.F."/>
            <person name="Rahn T."/>
            <person name="Kunzel S."/>
            <person name="Keller A."/>
            <person name="Neulinger S.C."/>
        </authorList>
    </citation>
    <scope>NUCLEOTIDE SEQUENCE</scope>
    <source>
        <strain evidence="1">LMG 28126</strain>
    </source>
</reference>
<dbReference type="PANTHER" id="PTHR39328">
    <property type="entry name" value="BLL2871 PROTEIN"/>
    <property type="match status" value="1"/>
</dbReference>
<dbReference type="InterPro" id="IPR029055">
    <property type="entry name" value="Ntn_hydrolases_N"/>
</dbReference>
<dbReference type="SUPFAM" id="SSF56235">
    <property type="entry name" value="N-terminal nucleophile aminohydrolases (Ntn hydrolases)"/>
    <property type="match status" value="1"/>
</dbReference>
<organism evidence="1 2">
    <name type="scientific">Rhodobaculum claviforme</name>
    <dbReference type="NCBI Taxonomy" id="1549854"/>
    <lineage>
        <taxon>Bacteria</taxon>
        <taxon>Pseudomonadati</taxon>
        <taxon>Pseudomonadota</taxon>
        <taxon>Alphaproteobacteria</taxon>
        <taxon>Rhodobacterales</taxon>
        <taxon>Paracoccaceae</taxon>
        <taxon>Rhodobaculum</taxon>
    </lineage>
</organism>
<dbReference type="Pfam" id="PF06267">
    <property type="entry name" value="DUF1028"/>
    <property type="match status" value="1"/>
</dbReference>
<evidence type="ECO:0000313" key="2">
    <source>
        <dbReference type="Proteomes" id="UP000706333"/>
    </source>
</evidence>
<name>A0A934WHZ0_9RHOB</name>
<protein>
    <submittedName>
        <fullName evidence="1">Pilus assembly protein</fullName>
    </submittedName>
</protein>
<dbReference type="RefSeq" id="WP_201156078.1">
    <property type="nucleotide sequence ID" value="NZ_NHSD01000121.1"/>
</dbReference>
<sequence length="251" mass="26328">MTFSIVARDAATGHLGVAVASRFFAVGAVVPHLRGAVGAVATQAFVSPLWGVEALRLLAEGCAPDAIIARLTAMDDGHPQRQLHLVNAAGVAAAHTGADCVPWCGHVVGDGVSVAGNMLAGPQVLEAMLAAYDAGADLPLAERLLAALQAGEDAGGDRRGRQSASLTICRDQDWPWLDIRADDDDDPLAELRRLHAVAQERYLPMTEAMPTRQNPHGTPDRASVDARIAALEAARGGHTASRMVPRPQRVP</sequence>
<reference evidence="1" key="1">
    <citation type="submission" date="2017-05" db="EMBL/GenBank/DDBJ databases">
        <authorList>
            <person name="Imhoff J.F."/>
            <person name="Rahn T."/>
            <person name="Kuenzel S."/>
            <person name="Neulinger S.C."/>
        </authorList>
    </citation>
    <scope>NUCLEOTIDE SEQUENCE</scope>
    <source>
        <strain evidence="1">LMG 28126</strain>
    </source>
</reference>
<proteinExistence type="predicted"/>
<dbReference type="Proteomes" id="UP000706333">
    <property type="component" value="Unassembled WGS sequence"/>
</dbReference>
<dbReference type="AlphaFoldDB" id="A0A934WHZ0"/>
<gene>
    <name evidence="1" type="ORF">CCR87_03120</name>
</gene>
<dbReference type="PANTHER" id="PTHR39328:SF1">
    <property type="entry name" value="BLL2871 PROTEIN"/>
    <property type="match status" value="1"/>
</dbReference>
<dbReference type="Gene3D" id="3.60.20.10">
    <property type="entry name" value="Glutamine Phosphoribosylpyrophosphate, subunit 1, domain 1"/>
    <property type="match status" value="1"/>
</dbReference>
<evidence type="ECO:0000313" key="1">
    <source>
        <dbReference type="EMBL" id="MBK5926354.1"/>
    </source>
</evidence>